<feature type="domain" description="MmeI-like target recognition" evidence="1">
    <location>
        <begin position="8"/>
        <end position="54"/>
    </location>
</feature>
<dbReference type="InterPro" id="IPR046818">
    <property type="entry name" value="MmeI_C"/>
</dbReference>
<comment type="caution">
    <text evidence="3">The sequence shown here is derived from an EMBL/GenBank/DDBJ whole genome shotgun (WGS) entry which is preliminary data.</text>
</comment>
<evidence type="ECO:0000259" key="2">
    <source>
        <dbReference type="Pfam" id="PF20467"/>
    </source>
</evidence>
<dbReference type="InterPro" id="IPR046820">
    <property type="entry name" value="MmeI_TRD"/>
</dbReference>
<keyword evidence="4" id="KW-1185">Reference proteome</keyword>
<dbReference type="EMBL" id="MVOH01000001">
    <property type="protein sequence ID" value="PAU69083.1"/>
    <property type="molecule type" value="Genomic_DNA"/>
</dbReference>
<protein>
    <submittedName>
        <fullName evidence="3">DNA methyloase, restriction enzyme</fullName>
    </submittedName>
</protein>
<reference evidence="3 4" key="1">
    <citation type="journal article" date="2017" name="ISME J.">
        <title>Unveiling bifidobacterial biogeography across the mammalian branch of the tree of life.</title>
        <authorList>
            <person name="Milani C."/>
            <person name="Mangifesta M."/>
            <person name="Mancabelli L."/>
            <person name="Lugli G.A."/>
            <person name="James K."/>
            <person name="Duranti S."/>
            <person name="Turroni F."/>
            <person name="Ferrario C."/>
            <person name="Ossiprandi M.C."/>
            <person name="van Sinderen D."/>
            <person name="Ventura M."/>
        </authorList>
    </citation>
    <scope>NUCLEOTIDE SEQUENCE [LARGE SCALE GENOMIC DNA]</scope>
    <source>
        <strain evidence="4">Ham19E</strain>
    </source>
</reference>
<evidence type="ECO:0000313" key="3">
    <source>
        <dbReference type="EMBL" id="PAU69083.1"/>
    </source>
</evidence>
<gene>
    <name evidence="3" type="ORF">B1526_0064</name>
</gene>
<sequence>MIYCLMESDPDGFAFAIIESRMFMAWQKGIGGRLKSACNFSNTVVWNNLPLPEITDDMRAQIIAAGQRILDVRKQHSGQSLADLYDPYVMPLDLRKAHEDLDKLVDRAFGAPRWFGSDDDARLQLLFADYARLTRTKERR</sequence>
<dbReference type="Pfam" id="PF20467">
    <property type="entry name" value="MmeI_C"/>
    <property type="match status" value="1"/>
</dbReference>
<evidence type="ECO:0000259" key="1">
    <source>
        <dbReference type="Pfam" id="PF20466"/>
    </source>
</evidence>
<dbReference type="Proteomes" id="UP000218399">
    <property type="component" value="Unassembled WGS sequence"/>
</dbReference>
<proteinExistence type="predicted"/>
<accession>A0A2A2EJ63</accession>
<organism evidence="3 4">
    <name type="scientific">Bifidobacterium criceti</name>
    <dbReference type="NCBI Taxonomy" id="1960969"/>
    <lineage>
        <taxon>Bacteria</taxon>
        <taxon>Bacillati</taxon>
        <taxon>Actinomycetota</taxon>
        <taxon>Actinomycetes</taxon>
        <taxon>Bifidobacteriales</taxon>
        <taxon>Bifidobacteriaceae</taxon>
        <taxon>Bifidobacterium</taxon>
    </lineage>
</organism>
<dbReference type="Pfam" id="PF20466">
    <property type="entry name" value="MmeI_TRD"/>
    <property type="match status" value="1"/>
</dbReference>
<feature type="domain" description="MmeI-like C-terminal" evidence="2">
    <location>
        <begin position="56"/>
        <end position="136"/>
    </location>
</feature>
<dbReference type="AlphaFoldDB" id="A0A2A2EJ63"/>
<name>A0A2A2EJ63_9BIFI</name>
<evidence type="ECO:0000313" key="4">
    <source>
        <dbReference type="Proteomes" id="UP000218399"/>
    </source>
</evidence>